<organism evidence="2 3">
    <name type="scientific">Parasediminibacterium paludis</name>
    <dbReference type="NCBI Taxonomy" id="908966"/>
    <lineage>
        <taxon>Bacteria</taxon>
        <taxon>Pseudomonadati</taxon>
        <taxon>Bacteroidota</taxon>
        <taxon>Chitinophagia</taxon>
        <taxon>Chitinophagales</taxon>
        <taxon>Chitinophagaceae</taxon>
        <taxon>Parasediminibacterium</taxon>
    </lineage>
</organism>
<feature type="repeat" description="TPR" evidence="1">
    <location>
        <begin position="148"/>
        <end position="181"/>
    </location>
</feature>
<evidence type="ECO:0000256" key="1">
    <source>
        <dbReference type="PROSITE-ProRule" id="PRU00339"/>
    </source>
</evidence>
<dbReference type="SUPFAM" id="SSF82185">
    <property type="entry name" value="Histone H3 K4-specific methyltransferase SET7/9 N-terminal domain"/>
    <property type="match status" value="5"/>
</dbReference>
<proteinExistence type="predicted"/>
<protein>
    <submittedName>
        <fullName evidence="2">Tetratricopeptide repeat protein</fullName>
    </submittedName>
</protein>
<sequence>MAQENIELVNSGDILKKGIKLHDDNKYKDALALYTQVPKSDTNYNTVLYEMALSAYADSSFEAAKNYALEGLRLFPFQDAKFYAVLANTLDELGRQDEAIAVYDTILSKYPNQYSAWFNKGVVYYKQKKYKDATACFQNTILINSYHASAHYFLGKIAMEQGNLPQAMLSFTTNLLINPSNKYANNIVGYLSAISAINKDIAGYIKLHKASNQDDFEVAQEIITSKLALDKKYKLNVDLEDGIVRQLQVLMEKLEYNASDKGFWMQYYVPLYQNMYKEQLLEPMVFYMFSNLNIKSVQDYNKRNKKELQKLFDVATNYLDEIRCTRTLQQTAREAVKERYIFDDGNVYGKGQYELDAKGKKILKGYWEFYNDNGKVSAKGKYNDDGNREGEWNFYYNDGVLKENSMFKNGKAEGQSTVWHTNGLLYSISNYIDDKEEGKVESWYFNGIKRSEENFKAGVKNGDYKYYNTSGYLTSAGKYLNDKYDGENFNYHLNSKVSTSINYTDGFQEGSYKEFFEDGTLKLQGNIVKGKRDGEWKEFYNDGKIKAKNSYVAGSLEGEQTTYYQNGKVERIEVYKKGKLEGLEEEFDDDGKKYCEIVFEKGRLRDIKFFNKKGETIANTTSRKGDANIVFYDADGNKTNEGFFAKDGDREGKATYYYKNGKISAEANYKNGLLNGSRTTYFLNGNKQEEGTYKDDEADGYFKFYHKNGILKSEGWFVNGQRQGTHISYNQLGVIENKIYYLNDKQYGYSQYYYANGKMDYESEFSYDWFKKTQQFDTLGRVIANVDLTKGNGILKWKNIDGTPLLDASYEHNFKHGEYKTYRTNGTISKIENFNYGYRQGAYKTFYENGKVYIEGGYAFNEPVGVWKYYFDNGNLNFSETYLNGEETGIETNYKQDGSLDKVITYQGGNLNGSYTFYADNNEIALVLNYKENIIESYTYMGKDGTLLPKITLTNGTGKIKAFFKNGIPSAEIDVEIGYVNGTRNFYYTSGKPFVIGTRTYNSDNGVKKVYYSNGQLEKEENYLYDNLHGIRKTYNANGSLKTEENWYNGALNGTYKVYDANGTLKETKQYFFGSLLTVK</sequence>
<feature type="repeat" description="TPR" evidence="1">
    <location>
        <begin position="114"/>
        <end position="147"/>
    </location>
</feature>
<dbReference type="Gene3D" id="2.20.110.10">
    <property type="entry name" value="Histone H3 K4-specific methyltransferase SET7/9 N-terminal domain"/>
    <property type="match status" value="2"/>
</dbReference>
<dbReference type="SMART" id="SM00028">
    <property type="entry name" value="TPR"/>
    <property type="match status" value="4"/>
</dbReference>
<dbReference type="SUPFAM" id="SSF48452">
    <property type="entry name" value="TPR-like"/>
    <property type="match status" value="1"/>
</dbReference>
<dbReference type="InterPro" id="IPR011652">
    <property type="entry name" value="MORN_2"/>
</dbReference>
<evidence type="ECO:0000313" key="3">
    <source>
        <dbReference type="Proteomes" id="UP001595906"/>
    </source>
</evidence>
<dbReference type="RefSeq" id="WP_379013544.1">
    <property type="nucleotide sequence ID" value="NZ_JBHSDC010000012.1"/>
</dbReference>
<comment type="caution">
    <text evidence="2">The sequence shown here is derived from an EMBL/GenBank/DDBJ whole genome shotgun (WGS) entry which is preliminary data.</text>
</comment>
<reference evidence="3" key="1">
    <citation type="journal article" date="2019" name="Int. J. Syst. Evol. Microbiol.">
        <title>The Global Catalogue of Microorganisms (GCM) 10K type strain sequencing project: providing services to taxonomists for standard genome sequencing and annotation.</title>
        <authorList>
            <consortium name="The Broad Institute Genomics Platform"/>
            <consortium name="The Broad Institute Genome Sequencing Center for Infectious Disease"/>
            <person name="Wu L."/>
            <person name="Ma J."/>
        </authorList>
    </citation>
    <scope>NUCLEOTIDE SEQUENCE [LARGE SCALE GENOMIC DNA]</scope>
    <source>
        <strain evidence="3">CECT 8010</strain>
    </source>
</reference>
<dbReference type="InterPro" id="IPR011990">
    <property type="entry name" value="TPR-like_helical_dom_sf"/>
</dbReference>
<dbReference type="PROSITE" id="PS50005">
    <property type="entry name" value="TPR"/>
    <property type="match status" value="2"/>
</dbReference>
<accession>A0ABV8PXE2</accession>
<dbReference type="InterPro" id="IPR019734">
    <property type="entry name" value="TPR_rpt"/>
</dbReference>
<dbReference type="Pfam" id="PF00515">
    <property type="entry name" value="TPR_1"/>
    <property type="match status" value="1"/>
</dbReference>
<name>A0ABV8PXE2_9BACT</name>
<keyword evidence="1" id="KW-0802">TPR repeat</keyword>
<dbReference type="Proteomes" id="UP001595906">
    <property type="component" value="Unassembled WGS sequence"/>
</dbReference>
<gene>
    <name evidence="2" type="ORF">ACFOW1_08380</name>
</gene>
<dbReference type="EMBL" id="JBHSDC010000012">
    <property type="protein sequence ID" value="MFC4231905.1"/>
    <property type="molecule type" value="Genomic_DNA"/>
</dbReference>
<dbReference type="PANTHER" id="PTHR33706:SF1">
    <property type="entry name" value="TPR REPEAT PROTEIN"/>
    <property type="match status" value="1"/>
</dbReference>
<dbReference type="Gene3D" id="3.90.930.1">
    <property type="match status" value="4"/>
</dbReference>
<dbReference type="Gene3D" id="1.25.40.10">
    <property type="entry name" value="Tetratricopeptide repeat domain"/>
    <property type="match status" value="1"/>
</dbReference>
<dbReference type="Pfam" id="PF13432">
    <property type="entry name" value="TPR_16"/>
    <property type="match status" value="1"/>
</dbReference>
<evidence type="ECO:0000313" key="2">
    <source>
        <dbReference type="EMBL" id="MFC4231905.1"/>
    </source>
</evidence>
<dbReference type="PANTHER" id="PTHR33706">
    <property type="entry name" value="MORN VARIANT REPEAT PROTEIN"/>
    <property type="match status" value="1"/>
</dbReference>
<dbReference type="Pfam" id="PF07661">
    <property type="entry name" value="MORN_2"/>
    <property type="match status" value="13"/>
</dbReference>
<keyword evidence="3" id="KW-1185">Reference proteome</keyword>